<evidence type="ECO:0000256" key="1">
    <source>
        <dbReference type="ARBA" id="ARBA00022527"/>
    </source>
</evidence>
<dbReference type="PANTHER" id="PTHR22988">
    <property type="entry name" value="MYOTONIC DYSTROPHY S/T KINASE-RELATED"/>
    <property type="match status" value="1"/>
</dbReference>
<name>Q58E91_XENLA</name>
<gene>
    <name evidence="3" type="primary">MGC84941</name>
</gene>
<dbReference type="GO" id="GO:0031032">
    <property type="term" value="P:actomyosin structure organization"/>
    <property type="evidence" value="ECO:0007669"/>
    <property type="project" value="TreeGrafter"/>
</dbReference>
<keyword evidence="2" id="KW-0418">Kinase</keyword>
<keyword evidence="2" id="KW-0808">Transferase</keyword>
<sequence length="85" mass="9786">MSAKVRLKRLEQLLLDGPQRNEAAVSVETLLDVLLCLYTECTSSTLRRDKYVSEFLEWGECGHHWHWAKVSSLSNVTLQMQTDGY</sequence>
<dbReference type="AlphaFoldDB" id="Q58E91"/>
<protein>
    <submittedName>
        <fullName evidence="3">MGC84941 protein</fullName>
    </submittedName>
</protein>
<evidence type="ECO:0000313" key="3">
    <source>
        <dbReference type="EMBL" id="AAH92024.1"/>
    </source>
</evidence>
<dbReference type="GO" id="GO:0005737">
    <property type="term" value="C:cytoplasm"/>
    <property type="evidence" value="ECO:0007669"/>
    <property type="project" value="TreeGrafter"/>
</dbReference>
<organism evidence="3">
    <name type="scientific">Xenopus laevis</name>
    <name type="common">African clawed frog</name>
    <dbReference type="NCBI Taxonomy" id="8355"/>
    <lineage>
        <taxon>Eukaryota</taxon>
        <taxon>Metazoa</taxon>
        <taxon>Chordata</taxon>
        <taxon>Craniata</taxon>
        <taxon>Vertebrata</taxon>
        <taxon>Euteleostomi</taxon>
        <taxon>Amphibia</taxon>
        <taxon>Batrachia</taxon>
        <taxon>Anura</taxon>
        <taxon>Pipoidea</taxon>
        <taxon>Pipidae</taxon>
        <taxon>Xenopodinae</taxon>
        <taxon>Xenopus</taxon>
        <taxon>Xenopus</taxon>
    </lineage>
</organism>
<keyword evidence="1" id="KW-0723">Serine/threonine-protein kinase</keyword>
<dbReference type="Gene3D" id="3.30.200.20">
    <property type="entry name" value="Phosphorylase Kinase, domain 1"/>
    <property type="match status" value="1"/>
</dbReference>
<proteinExistence type="evidence at transcript level"/>
<reference evidence="3" key="1">
    <citation type="submission" date="2005-03" db="EMBL/GenBank/DDBJ databases">
        <authorList>
            <consortium name="NIH - Xenopus Gene Collection (XGC) project"/>
        </authorList>
    </citation>
    <scope>NUCLEOTIDE SEQUENCE [LARGE SCALE MRNA]</scope>
    <source>
        <tissue evidence="3">Egg</tissue>
    </source>
</reference>
<dbReference type="PANTHER" id="PTHR22988:SF34">
    <property type="entry name" value="SERINE_THREONINE-PROTEIN KINASE MRCK BETA"/>
    <property type="match status" value="1"/>
</dbReference>
<accession>Q58E91</accession>
<dbReference type="InterPro" id="IPR050839">
    <property type="entry name" value="Rho-assoc_Ser/Thr_Kinase"/>
</dbReference>
<dbReference type="GO" id="GO:0005856">
    <property type="term" value="C:cytoskeleton"/>
    <property type="evidence" value="ECO:0007669"/>
    <property type="project" value="TreeGrafter"/>
</dbReference>
<evidence type="ECO:0000256" key="2">
    <source>
        <dbReference type="ARBA" id="ARBA00022777"/>
    </source>
</evidence>
<dbReference type="EMBL" id="BC092024">
    <property type="protein sequence ID" value="AAH92024.1"/>
    <property type="molecule type" value="mRNA"/>
</dbReference>
<dbReference type="GO" id="GO:0004674">
    <property type="term" value="F:protein serine/threonine kinase activity"/>
    <property type="evidence" value="ECO:0007669"/>
    <property type="project" value="UniProtKB-KW"/>
</dbReference>